<name>A0A0D0DFI6_9AGAM</name>
<gene>
    <name evidence="1" type="ORF">PAXRUDRAFT_169730</name>
</gene>
<protein>
    <submittedName>
        <fullName evidence="1">Unplaced genomic scaffold scaffold_2627, whole genome shotgun sequence</fullName>
    </submittedName>
</protein>
<dbReference type="GO" id="GO:0003676">
    <property type="term" value="F:nucleic acid binding"/>
    <property type="evidence" value="ECO:0007669"/>
    <property type="project" value="InterPro"/>
</dbReference>
<accession>A0A0D0DFI6</accession>
<proteinExistence type="predicted"/>
<reference evidence="2" key="2">
    <citation type="submission" date="2015-01" db="EMBL/GenBank/DDBJ databases">
        <title>Evolutionary Origins and Diversification of the Mycorrhizal Mutualists.</title>
        <authorList>
            <consortium name="DOE Joint Genome Institute"/>
            <consortium name="Mycorrhizal Genomics Consortium"/>
            <person name="Kohler A."/>
            <person name="Kuo A."/>
            <person name="Nagy L.G."/>
            <person name="Floudas D."/>
            <person name="Copeland A."/>
            <person name="Barry K.W."/>
            <person name="Cichocki N."/>
            <person name="Veneault-Fourrey C."/>
            <person name="LaButti K."/>
            <person name="Lindquist E.A."/>
            <person name="Lipzen A."/>
            <person name="Lundell T."/>
            <person name="Morin E."/>
            <person name="Murat C."/>
            <person name="Riley R."/>
            <person name="Ohm R."/>
            <person name="Sun H."/>
            <person name="Tunlid A."/>
            <person name="Henrissat B."/>
            <person name="Grigoriev I.V."/>
            <person name="Hibbett D.S."/>
            <person name="Martin F."/>
        </authorList>
    </citation>
    <scope>NUCLEOTIDE SEQUENCE [LARGE SCALE GENOMIC DNA]</scope>
    <source>
        <strain evidence="2">Ve08.2h10</strain>
    </source>
</reference>
<dbReference type="AlphaFoldDB" id="A0A0D0DFI6"/>
<dbReference type="EMBL" id="KN827449">
    <property type="protein sequence ID" value="KIK76505.1"/>
    <property type="molecule type" value="Genomic_DNA"/>
</dbReference>
<reference evidence="1 2" key="1">
    <citation type="submission" date="2014-04" db="EMBL/GenBank/DDBJ databases">
        <authorList>
            <consortium name="DOE Joint Genome Institute"/>
            <person name="Kuo A."/>
            <person name="Kohler A."/>
            <person name="Jargeat P."/>
            <person name="Nagy L.G."/>
            <person name="Floudas D."/>
            <person name="Copeland A."/>
            <person name="Barry K.W."/>
            <person name="Cichocki N."/>
            <person name="Veneault-Fourrey C."/>
            <person name="LaButti K."/>
            <person name="Lindquist E.A."/>
            <person name="Lipzen A."/>
            <person name="Lundell T."/>
            <person name="Morin E."/>
            <person name="Murat C."/>
            <person name="Sun H."/>
            <person name="Tunlid A."/>
            <person name="Henrissat B."/>
            <person name="Grigoriev I.V."/>
            <person name="Hibbett D.S."/>
            <person name="Martin F."/>
            <person name="Nordberg H.P."/>
            <person name="Cantor M.N."/>
            <person name="Hua S.X."/>
        </authorList>
    </citation>
    <scope>NUCLEOTIDE SEQUENCE [LARGE SCALE GENOMIC DNA]</scope>
    <source>
        <strain evidence="1 2">Ve08.2h10</strain>
    </source>
</reference>
<keyword evidence="2" id="KW-1185">Reference proteome</keyword>
<evidence type="ECO:0000313" key="1">
    <source>
        <dbReference type="EMBL" id="KIK76505.1"/>
    </source>
</evidence>
<organism evidence="1 2">
    <name type="scientific">Paxillus rubicundulus Ve08.2h10</name>
    <dbReference type="NCBI Taxonomy" id="930991"/>
    <lineage>
        <taxon>Eukaryota</taxon>
        <taxon>Fungi</taxon>
        <taxon>Dikarya</taxon>
        <taxon>Basidiomycota</taxon>
        <taxon>Agaricomycotina</taxon>
        <taxon>Agaricomycetes</taxon>
        <taxon>Agaricomycetidae</taxon>
        <taxon>Boletales</taxon>
        <taxon>Paxilineae</taxon>
        <taxon>Paxillaceae</taxon>
        <taxon>Paxillus</taxon>
    </lineage>
</organism>
<dbReference type="Gene3D" id="3.30.420.10">
    <property type="entry name" value="Ribonuclease H-like superfamily/Ribonuclease H"/>
    <property type="match status" value="1"/>
</dbReference>
<dbReference type="OrthoDB" id="10039611at2759"/>
<dbReference type="HOGENOM" id="CLU_005726_1_0_1"/>
<sequence length="413" mass="47629">MEPVTWVKASEKAAHAHQKGKHVARKLRKWLWSFIESCSELPVNLYGTWNTCLLEKGDLAKEIHEHLQGIGKCIRAEDIIHFLDQPEIRQKHSLKKTISVTTAQHWMAMMDFRWTKTPLGQYIDGHEREDIEAGDRPVQEQERVIIWFHDESTFYANDHCKVYWVHKDETAKPRAKGEGASLMVADFISADYGWLRSACGQDATHILFKAGKAHDGYFTNDDILRHTKIAMEVLEKHFPNERHIFIFDNATMHLKRADDALSACQMPKYPNKPGKPNFGVNRNIIDVDGKPVYGTDGKILKERVKMSDGKLPSRGPQSFYFRPDDPRGLEGNFKGMVIILEERGFKDMDKVRAKCKGFKCPKDTPRCCCRRVLFNQPDFVNVQSCLEDFCNSRGIQVVFLPKFHCELNFIEQC</sequence>
<dbReference type="PANTHER" id="PTHR35871:SF1">
    <property type="entry name" value="CXC1-LIKE CYSTEINE CLUSTER ASSOCIATED WITH KDZ TRANSPOSASES DOMAIN-CONTAINING PROTEIN"/>
    <property type="match status" value="1"/>
</dbReference>
<dbReference type="PANTHER" id="PTHR35871">
    <property type="entry name" value="EXPRESSED PROTEIN"/>
    <property type="match status" value="1"/>
</dbReference>
<dbReference type="InParanoid" id="A0A0D0DFI6"/>
<dbReference type="InterPro" id="IPR036397">
    <property type="entry name" value="RNaseH_sf"/>
</dbReference>
<dbReference type="STRING" id="930991.A0A0D0DFI6"/>
<evidence type="ECO:0000313" key="2">
    <source>
        <dbReference type="Proteomes" id="UP000054538"/>
    </source>
</evidence>
<dbReference type="Proteomes" id="UP000054538">
    <property type="component" value="Unassembled WGS sequence"/>
</dbReference>